<gene>
    <name evidence="1" type="ORF">ACJMK2_040368</name>
</gene>
<proteinExistence type="predicted"/>
<dbReference type="AlphaFoldDB" id="A0ABD3WF04"/>
<dbReference type="Proteomes" id="UP001634394">
    <property type="component" value="Unassembled WGS sequence"/>
</dbReference>
<keyword evidence="2" id="KW-1185">Reference proteome</keyword>
<feature type="non-terminal residue" evidence="1">
    <location>
        <position position="53"/>
    </location>
</feature>
<organism evidence="1 2">
    <name type="scientific">Sinanodonta woodiana</name>
    <name type="common">Chinese pond mussel</name>
    <name type="synonym">Anodonta woodiana</name>
    <dbReference type="NCBI Taxonomy" id="1069815"/>
    <lineage>
        <taxon>Eukaryota</taxon>
        <taxon>Metazoa</taxon>
        <taxon>Spiralia</taxon>
        <taxon>Lophotrochozoa</taxon>
        <taxon>Mollusca</taxon>
        <taxon>Bivalvia</taxon>
        <taxon>Autobranchia</taxon>
        <taxon>Heteroconchia</taxon>
        <taxon>Palaeoheterodonta</taxon>
        <taxon>Unionida</taxon>
        <taxon>Unionoidea</taxon>
        <taxon>Unionidae</taxon>
        <taxon>Unioninae</taxon>
        <taxon>Sinanodonta</taxon>
    </lineage>
</organism>
<feature type="non-terminal residue" evidence="1">
    <location>
        <position position="1"/>
    </location>
</feature>
<reference evidence="1 2" key="1">
    <citation type="submission" date="2024-11" db="EMBL/GenBank/DDBJ databases">
        <title>Chromosome-level genome assembly of the freshwater bivalve Anodonta woodiana.</title>
        <authorList>
            <person name="Chen X."/>
        </authorList>
    </citation>
    <scope>NUCLEOTIDE SEQUENCE [LARGE SCALE GENOMIC DNA]</scope>
    <source>
        <strain evidence="1">MN2024</strain>
        <tissue evidence="1">Gills</tissue>
    </source>
</reference>
<evidence type="ECO:0000313" key="2">
    <source>
        <dbReference type="Proteomes" id="UP001634394"/>
    </source>
</evidence>
<name>A0ABD3WF04_SINWO</name>
<sequence length="53" mass="5829">DAFNGGLKRVGEVWSTSCILNATHNATEYGILFATDLQRNIDVNINDLGFSKK</sequence>
<evidence type="ECO:0000313" key="1">
    <source>
        <dbReference type="EMBL" id="KAL3872442.1"/>
    </source>
</evidence>
<protein>
    <submittedName>
        <fullName evidence="1">Uncharacterized protein</fullName>
    </submittedName>
</protein>
<comment type="caution">
    <text evidence="1">The sequence shown here is derived from an EMBL/GenBank/DDBJ whole genome shotgun (WGS) entry which is preliminary data.</text>
</comment>
<accession>A0ABD3WF04</accession>
<dbReference type="EMBL" id="JBJQND010000007">
    <property type="protein sequence ID" value="KAL3872442.1"/>
    <property type="molecule type" value="Genomic_DNA"/>
</dbReference>